<dbReference type="Gene3D" id="1.25.40.10">
    <property type="entry name" value="Tetratricopeptide repeat domain"/>
    <property type="match status" value="2"/>
</dbReference>
<sequence length="908" mass="100735">MLLCRTYTRQSIRSTSRASLASITANYIGNTACALHTLLKQRPAICDAGACSNSSMRWNYMCRQLGQPPHSVMVNGIFNASARMSLGTVSSEDRICITLGQAEVDLLGEWASTDVLFSWPCPSELYSTIESLVSAGQVMDACQHTQNWIAARQLYIQSHGAAGTDGKSNATLGHSLPAVYELLISACLNHNNLAGARCILQHLSSTRDHLHPPLSLDHQIRLWYQAHAISLKRISVHDSGVTCMQSLNPLGREDLDNLFDDFCSSLPNKILLDRESSIAQGNSLGQEWVPIFTQLANNALEKKNVDRLERILSILHSLDLAMDLASCSRFVTRLAELGKIEFAKKFIESYVARLQRQDFQDFPGNVLEIITLYNTLLQIYISNGDIEDAIKLFILMGTHNWVNASTFGILMRSAAHTNAFSRVVDIFMDAQTRGIDLDLPELAIAVHALVKIQRIDEATRILSLMIELYQKRNANVARMSSDGSHKSDSGQRDEGDKDAVRTGYNAIIGGLCRLGIREKAEGILNKMQQNGISSNAYTVLPFLLMYISLGHLEKATSILAVWAKCDPSHHPQAYQDQSREDADCTINTSTNSEPSLSHTEASNTINDVPGDLESKEYTLLLLLRVLYGGYYAIYSPNAIAKRDLYRLGYENRRRQNFRYSGHPRNANQHADPPSTYDHLDLPNPIGSSVGGVPPGYSAQQTTFSASIPLKHSVGKQFVLNVSNSTEIGFAAAASAVVLFHSKRQCDLLSSYAGDVSNSKSVQMSRIAQHYDFHARTSSRDLQSLQSTLDMNATPHCGVSSTVESMGANVSQRPRPYHYQQAEDMFVELQNEGYELLPLVYKSLIHMYQLAGDQEKADAIFAGLFPIHSGDHSAYYSENLGSLRNEDRKKENRGLHAVSGDEFRIRFLR</sequence>
<feature type="repeat" description="PPR" evidence="1">
    <location>
        <begin position="500"/>
        <end position="534"/>
    </location>
</feature>
<keyword evidence="4" id="KW-1185">Reference proteome</keyword>
<accession>A0ABQ8F158</accession>
<dbReference type="InterPro" id="IPR002885">
    <property type="entry name" value="PPR_rpt"/>
</dbReference>
<evidence type="ECO:0000313" key="3">
    <source>
        <dbReference type="EMBL" id="KAH6590239.1"/>
    </source>
</evidence>
<feature type="region of interest" description="Disordered" evidence="2">
    <location>
        <begin position="572"/>
        <end position="608"/>
    </location>
</feature>
<evidence type="ECO:0000256" key="2">
    <source>
        <dbReference type="SAM" id="MobiDB-lite"/>
    </source>
</evidence>
<dbReference type="Proteomes" id="UP001648503">
    <property type="component" value="Unassembled WGS sequence"/>
</dbReference>
<evidence type="ECO:0000313" key="4">
    <source>
        <dbReference type="Proteomes" id="UP001648503"/>
    </source>
</evidence>
<comment type="caution">
    <text evidence="3">The sequence shown here is derived from an EMBL/GenBank/DDBJ whole genome shotgun (WGS) entry which is preliminary data.</text>
</comment>
<proteinExistence type="predicted"/>
<dbReference type="Pfam" id="PF01535">
    <property type="entry name" value="PPR"/>
    <property type="match status" value="2"/>
</dbReference>
<dbReference type="InterPro" id="IPR011990">
    <property type="entry name" value="TPR-like_helical_dom_sf"/>
</dbReference>
<dbReference type="NCBIfam" id="TIGR00756">
    <property type="entry name" value="PPR"/>
    <property type="match status" value="2"/>
</dbReference>
<dbReference type="EMBL" id="JAFCIX010000435">
    <property type="protein sequence ID" value="KAH6590239.1"/>
    <property type="molecule type" value="Genomic_DNA"/>
</dbReference>
<dbReference type="PANTHER" id="PTHR47939:SF5">
    <property type="entry name" value="PENTACOTRIPEPTIDE-REPEAT REGION OF PRORP DOMAIN-CONTAINING PROTEIN"/>
    <property type="match status" value="1"/>
</dbReference>
<gene>
    <name evidence="3" type="ORF">BASA50_009500</name>
</gene>
<dbReference type="PANTHER" id="PTHR47939">
    <property type="entry name" value="MEMBRANE-ASSOCIATED SALT-INDUCIBLE PROTEIN-LIKE"/>
    <property type="match status" value="1"/>
</dbReference>
<reference evidence="3 4" key="1">
    <citation type="submission" date="2021-02" db="EMBL/GenBank/DDBJ databases">
        <title>Variation within the Batrachochytrium salamandrivorans European outbreak.</title>
        <authorList>
            <person name="Kelly M."/>
            <person name="Pasmans F."/>
            <person name="Shea T.P."/>
            <person name="Munoz J.F."/>
            <person name="Carranza S."/>
            <person name="Cuomo C.A."/>
            <person name="Martel A."/>
        </authorList>
    </citation>
    <scope>NUCLEOTIDE SEQUENCE [LARGE SCALE GENOMIC DNA]</scope>
    <source>
        <strain evidence="3 4">AMFP18/2</strain>
    </source>
</reference>
<evidence type="ECO:0008006" key="5">
    <source>
        <dbReference type="Google" id="ProtNLM"/>
    </source>
</evidence>
<evidence type="ECO:0000256" key="1">
    <source>
        <dbReference type="PROSITE-ProRule" id="PRU00708"/>
    </source>
</evidence>
<organism evidence="3 4">
    <name type="scientific">Batrachochytrium salamandrivorans</name>
    <dbReference type="NCBI Taxonomy" id="1357716"/>
    <lineage>
        <taxon>Eukaryota</taxon>
        <taxon>Fungi</taxon>
        <taxon>Fungi incertae sedis</taxon>
        <taxon>Chytridiomycota</taxon>
        <taxon>Chytridiomycota incertae sedis</taxon>
        <taxon>Chytridiomycetes</taxon>
        <taxon>Rhizophydiales</taxon>
        <taxon>Rhizophydiales incertae sedis</taxon>
        <taxon>Batrachochytrium</taxon>
    </lineage>
</organism>
<dbReference type="InterPro" id="IPR050667">
    <property type="entry name" value="PPR-containing_protein"/>
</dbReference>
<dbReference type="PROSITE" id="PS51375">
    <property type="entry name" value="PPR"/>
    <property type="match status" value="1"/>
</dbReference>
<feature type="compositionally biased region" description="Polar residues" evidence="2">
    <location>
        <begin position="585"/>
        <end position="606"/>
    </location>
</feature>
<protein>
    <recommendedName>
        <fullName evidence="5">Pentacotripeptide-repeat region of PRORP domain-containing protein</fullName>
    </recommendedName>
</protein>
<name>A0ABQ8F158_9FUNG</name>